<gene>
    <name evidence="2" type="ORF">B0T18DRAFT_392947</name>
</gene>
<evidence type="ECO:0000313" key="3">
    <source>
        <dbReference type="Proteomes" id="UP001172155"/>
    </source>
</evidence>
<organism evidence="2 3">
    <name type="scientific">Schizothecium vesticola</name>
    <dbReference type="NCBI Taxonomy" id="314040"/>
    <lineage>
        <taxon>Eukaryota</taxon>
        <taxon>Fungi</taxon>
        <taxon>Dikarya</taxon>
        <taxon>Ascomycota</taxon>
        <taxon>Pezizomycotina</taxon>
        <taxon>Sordariomycetes</taxon>
        <taxon>Sordariomycetidae</taxon>
        <taxon>Sordariales</taxon>
        <taxon>Schizotheciaceae</taxon>
        <taxon>Schizothecium</taxon>
    </lineage>
</organism>
<evidence type="ECO:0000256" key="1">
    <source>
        <dbReference type="SAM" id="SignalP"/>
    </source>
</evidence>
<feature type="signal peptide" evidence="1">
    <location>
        <begin position="1"/>
        <end position="18"/>
    </location>
</feature>
<feature type="chain" id="PRO_5041239618" description="Hydrophobin" evidence="1">
    <location>
        <begin position="19"/>
        <end position="110"/>
    </location>
</feature>
<dbReference type="Proteomes" id="UP001172155">
    <property type="component" value="Unassembled WGS sequence"/>
</dbReference>
<keyword evidence="1" id="KW-0732">Signal</keyword>
<protein>
    <recommendedName>
        <fullName evidence="4">Hydrophobin</fullName>
    </recommendedName>
</protein>
<reference evidence="2" key="1">
    <citation type="submission" date="2023-06" db="EMBL/GenBank/DDBJ databases">
        <title>Genome-scale phylogeny and comparative genomics of the fungal order Sordariales.</title>
        <authorList>
            <consortium name="Lawrence Berkeley National Laboratory"/>
            <person name="Hensen N."/>
            <person name="Bonometti L."/>
            <person name="Westerberg I."/>
            <person name="Brannstrom I.O."/>
            <person name="Guillou S."/>
            <person name="Cros-Aarteil S."/>
            <person name="Calhoun S."/>
            <person name="Haridas S."/>
            <person name="Kuo A."/>
            <person name="Mondo S."/>
            <person name="Pangilinan J."/>
            <person name="Riley R."/>
            <person name="LaButti K."/>
            <person name="Andreopoulos B."/>
            <person name="Lipzen A."/>
            <person name="Chen C."/>
            <person name="Yanf M."/>
            <person name="Daum C."/>
            <person name="Ng V."/>
            <person name="Clum A."/>
            <person name="Steindorff A."/>
            <person name="Ohm R."/>
            <person name="Martin F."/>
            <person name="Silar P."/>
            <person name="Natvig D."/>
            <person name="Lalanne C."/>
            <person name="Gautier V."/>
            <person name="Ament-velasquez S.L."/>
            <person name="Kruys A."/>
            <person name="Hutchinson M.I."/>
            <person name="Powell A.J."/>
            <person name="Barry K."/>
            <person name="Miller A.N."/>
            <person name="Grigoriev I.V."/>
            <person name="Debuchy R."/>
            <person name="Gladieux P."/>
            <person name="Thoren M.H."/>
            <person name="Johannesson H."/>
        </authorList>
    </citation>
    <scope>NUCLEOTIDE SEQUENCE</scope>
    <source>
        <strain evidence="2">SMH3187-1</strain>
    </source>
</reference>
<dbReference type="EMBL" id="JAUKUD010000006">
    <property type="protein sequence ID" value="KAK0740049.1"/>
    <property type="molecule type" value="Genomic_DNA"/>
</dbReference>
<dbReference type="AlphaFoldDB" id="A0AA40BTH6"/>
<accession>A0AA40BTH6</accession>
<evidence type="ECO:0000313" key="2">
    <source>
        <dbReference type="EMBL" id="KAK0740049.1"/>
    </source>
</evidence>
<name>A0AA40BTH6_9PEZI</name>
<comment type="caution">
    <text evidence="2">The sequence shown here is derived from an EMBL/GenBank/DDBJ whole genome shotgun (WGS) entry which is preliminary data.</text>
</comment>
<sequence>MHPTTILALLSLAAPGLSAPTELSPGALVVARTPERPADYCKTTNQDAYCCDEGDILRNLLGLNIKCALSLGSPCGENANVYCCNAGQTKSTGLINLNILTGCSVVNLLG</sequence>
<proteinExistence type="predicted"/>
<evidence type="ECO:0008006" key="4">
    <source>
        <dbReference type="Google" id="ProtNLM"/>
    </source>
</evidence>
<keyword evidence="3" id="KW-1185">Reference proteome</keyword>